<evidence type="ECO:0000313" key="1">
    <source>
        <dbReference type="EMBL" id="QEG09761.1"/>
    </source>
</evidence>
<gene>
    <name evidence="1" type="ORF">CPT_Ponderosa_044</name>
</gene>
<sequence>MAGTTDPTFRFAQNVFDTDGTDKVYDISFDLGYLDSDYVVAMSGVEDPETKLLTDMTAHAVSFIDVPAGNRVKVSPVPVANRKLIIFRQTDISKLLVRFQDGKLQTGRNMDLSATQLIMAIQEILDGLRNNNLIVEQQIGTVVDLNKVITEIYKEVLELLAAGGIVSVAPRVWSGKYDPISDDQTDFEIPGADVKDAGFYDTYMNGIGLEPDKDYTILLPTDDDPRSLIRFTKPLVEGDEWFTVLRGYAKPYTGPAPITTLAFPIQTYAGTTLFIGKPQEFALIRCTSDNPVSVTVKEIPATGDNLLVSGSWVNVVGRGMGKVVLRADPGVTLEVPAGLKPEGRAKNSVVTLTCEDADTNVWLVSGDLAIQE</sequence>
<proteinExistence type="predicted"/>
<accession>A0A5B9NEB1</accession>
<name>A0A5B9NEB1_9CAUD</name>
<keyword evidence="2" id="KW-1185">Reference proteome</keyword>
<protein>
    <submittedName>
        <fullName evidence="1">Tail fiber</fullName>
    </submittedName>
</protein>
<evidence type="ECO:0000313" key="2">
    <source>
        <dbReference type="Proteomes" id="UP000325277"/>
    </source>
</evidence>
<dbReference type="EMBL" id="MK903280">
    <property type="protein sequence ID" value="QEG09761.1"/>
    <property type="molecule type" value="Genomic_DNA"/>
</dbReference>
<reference evidence="2" key="1">
    <citation type="submission" date="2019-05" db="EMBL/GenBank/DDBJ databases">
        <title>The Complete Genome of Stenotrophomonas maltophilia Podophage Ponderosa.</title>
        <authorList>
            <person name="Marquez A."/>
            <person name="Newkirk H."/>
            <person name="Moreland R."/>
            <person name="Gonzalez C."/>
            <person name="Liu M."/>
            <person name="Ramsey J."/>
        </authorList>
    </citation>
    <scope>NUCLEOTIDE SEQUENCE [LARGE SCALE GENOMIC DNA]</scope>
</reference>
<organism evidence="1 2">
    <name type="scientific">Stenotrophomonas phage Ponderosa</name>
    <dbReference type="NCBI Taxonomy" id="2591103"/>
    <lineage>
        <taxon>Viruses</taxon>
        <taxon>Duplodnaviria</taxon>
        <taxon>Heunggongvirae</taxon>
        <taxon>Uroviricota</taxon>
        <taxon>Caudoviricetes</taxon>
        <taxon>Autographivirales</taxon>
        <taxon>Autonotataviridae</taxon>
        <taxon>Gujervirinae</taxon>
        <taxon>Ponderosavirus</taxon>
        <taxon>Ponderosavirus ponderosa</taxon>
    </lineage>
</organism>
<dbReference type="Proteomes" id="UP000325277">
    <property type="component" value="Segment"/>
</dbReference>